<evidence type="ECO:0000313" key="1">
    <source>
        <dbReference type="EMBL" id="BEP28841.1"/>
    </source>
</evidence>
<dbReference type="Pfam" id="PF11392">
    <property type="entry name" value="AllH"/>
    <property type="match status" value="1"/>
</dbReference>
<organism evidence="1 2">
    <name type="scientific">Helicovermis profundi</name>
    <dbReference type="NCBI Taxonomy" id="3065157"/>
    <lineage>
        <taxon>Bacteria</taxon>
        <taxon>Bacillati</taxon>
        <taxon>Bacillota</taxon>
        <taxon>Clostridia</taxon>
        <taxon>Helicovermis</taxon>
    </lineage>
</organism>
<evidence type="ECO:0008006" key="3">
    <source>
        <dbReference type="Google" id="ProtNLM"/>
    </source>
</evidence>
<reference evidence="1 2" key="1">
    <citation type="submission" date="2023-08" db="EMBL/GenBank/DDBJ databases">
        <title>Helicovermis profunda gen. nov., sp. nov., a novel mesophilic, fermentative bacterium within the Bacillota from a deep-sea hydrothermal vent chimney.</title>
        <authorList>
            <person name="Miyazaki U."/>
            <person name="Mizutani D."/>
            <person name="Hashimoto Y."/>
            <person name="Tame A."/>
            <person name="Sawayama S."/>
            <person name="Miyazaki J."/>
            <person name="Takai K."/>
            <person name="Nakagawa S."/>
        </authorList>
    </citation>
    <scope>NUCLEOTIDE SEQUENCE [LARGE SCALE GENOMIC DNA]</scope>
    <source>
        <strain evidence="1 2">S502</strain>
    </source>
</reference>
<dbReference type="InterPro" id="IPR021530">
    <property type="entry name" value="AllH-like"/>
</dbReference>
<sequence length="317" mass="36417">MNAILVASDLNMLLTNKLKLEGNIHSVFEHAVNILTNDNFFITILTIERDISPMSIIIKENNFLAIDFKVGQEVLITKKKIQIINSEFEIILTNSKEWNFNIFSKSKYISLKNYKKNIQLFEKTLIKYGNSNGILPIVFEVDAINIKSKLNKPFIASNHYSVFIKERVNEFLKQFINFDENIFPLLIKKIIGFGPGLTPSIDDFLSGLMIMSIHLARYFELDTTKIKRINRLIYTSSLEKTTKVSEEMLKNSMNEKSSLGFLNVIKSILYESNLDTEKTILEAIKYGDTSGSDFLLGVLTAINLFENENIRRNFIND</sequence>
<dbReference type="KEGG" id="hprf:HLPR_11720"/>
<evidence type="ECO:0000313" key="2">
    <source>
        <dbReference type="Proteomes" id="UP001321786"/>
    </source>
</evidence>
<accession>A0AAU9E2Y3</accession>
<proteinExistence type="predicted"/>
<gene>
    <name evidence="1" type="ORF">HLPR_11720</name>
</gene>
<dbReference type="Proteomes" id="UP001321786">
    <property type="component" value="Chromosome"/>
</dbReference>
<protein>
    <recommendedName>
        <fullName evidence="3">DUF2877 domain-containing protein</fullName>
    </recommendedName>
</protein>
<name>A0AAU9E2Y3_9FIRM</name>
<dbReference type="RefSeq" id="WP_338537147.1">
    <property type="nucleotide sequence ID" value="NZ_AP028654.1"/>
</dbReference>
<dbReference type="EMBL" id="AP028654">
    <property type="protein sequence ID" value="BEP28841.1"/>
    <property type="molecule type" value="Genomic_DNA"/>
</dbReference>
<keyword evidence="2" id="KW-1185">Reference proteome</keyword>
<dbReference type="AlphaFoldDB" id="A0AAU9E2Y3"/>